<evidence type="ECO:0000313" key="2">
    <source>
        <dbReference type="EMBL" id="GGE45913.1"/>
    </source>
</evidence>
<reference evidence="3" key="1">
    <citation type="journal article" date="2019" name="Int. J. Syst. Evol. Microbiol.">
        <title>The Global Catalogue of Microorganisms (GCM) 10K type strain sequencing project: providing services to taxonomists for standard genome sequencing and annotation.</title>
        <authorList>
            <consortium name="The Broad Institute Genomics Platform"/>
            <consortium name="The Broad Institute Genome Sequencing Center for Infectious Disease"/>
            <person name="Wu L."/>
            <person name="Ma J."/>
        </authorList>
    </citation>
    <scope>NUCLEOTIDE SEQUENCE [LARGE SCALE GENOMIC DNA]</scope>
    <source>
        <strain evidence="3">CGMCC 1.12664</strain>
    </source>
</reference>
<protein>
    <submittedName>
        <fullName evidence="2">Polyphosphate kinase</fullName>
    </submittedName>
</protein>
<keyword evidence="2" id="KW-0418">Kinase</keyword>
<comment type="caution">
    <text evidence="2">The sequence shown here is derived from an EMBL/GenBank/DDBJ whole genome shotgun (WGS) entry which is preliminary data.</text>
</comment>
<feature type="domain" description="Glyoxalase-like" evidence="1">
    <location>
        <begin position="4"/>
        <end position="172"/>
    </location>
</feature>
<proteinExistence type="predicted"/>
<dbReference type="RefSeq" id="WP_188479240.1">
    <property type="nucleotide sequence ID" value="NZ_BMFJ01000002.1"/>
</dbReference>
<dbReference type="InterPro" id="IPR025870">
    <property type="entry name" value="Glyoxalase-like_dom"/>
</dbReference>
<gene>
    <name evidence="2" type="ORF">GCM10011360_36430</name>
</gene>
<evidence type="ECO:0000313" key="3">
    <source>
        <dbReference type="Proteomes" id="UP000612855"/>
    </source>
</evidence>
<dbReference type="GO" id="GO:0016301">
    <property type="term" value="F:kinase activity"/>
    <property type="evidence" value="ECO:0007669"/>
    <property type="project" value="UniProtKB-KW"/>
</dbReference>
<dbReference type="Proteomes" id="UP000612855">
    <property type="component" value="Unassembled WGS sequence"/>
</dbReference>
<dbReference type="Gene3D" id="3.10.180.10">
    <property type="entry name" value="2,3-Dihydroxybiphenyl 1,2-Dioxygenase, domain 1"/>
    <property type="match status" value="1"/>
</dbReference>
<evidence type="ECO:0000259" key="1">
    <source>
        <dbReference type="Pfam" id="PF13468"/>
    </source>
</evidence>
<dbReference type="Pfam" id="PF13468">
    <property type="entry name" value="Glyoxalase_3"/>
    <property type="match status" value="1"/>
</dbReference>
<dbReference type="AlphaFoldDB" id="A0A917ADN1"/>
<sequence>MLELDHIVVAAPSLSEGVAHVRDRTGLDMPKGGEHPLMGTHNHLLRLGEAEFLEVISVNPDAPAPDRPRWFGLDRPVRTPRLSHWVVRCADMNVARPRLPDFLGPAIPVTRGALSWLLTVPDDGSLPLDGTFPSLIEWKADPLPPTKMQGAGADLIELTVSHPEGVRTGSVLRDLLPDPRIRYINGPVGLSAVISVNGTARRLS</sequence>
<dbReference type="InterPro" id="IPR029068">
    <property type="entry name" value="Glyas_Bleomycin-R_OHBP_Dase"/>
</dbReference>
<keyword evidence="3" id="KW-1185">Reference proteome</keyword>
<accession>A0A917ADN1</accession>
<keyword evidence="2" id="KW-0808">Transferase</keyword>
<name>A0A917ADN1_9RHOB</name>
<dbReference type="EMBL" id="BMFJ01000002">
    <property type="protein sequence ID" value="GGE45913.1"/>
    <property type="molecule type" value="Genomic_DNA"/>
</dbReference>
<organism evidence="2 3">
    <name type="scientific">Primorskyibacter flagellatus</name>
    <dbReference type="NCBI Taxonomy" id="1387277"/>
    <lineage>
        <taxon>Bacteria</taxon>
        <taxon>Pseudomonadati</taxon>
        <taxon>Pseudomonadota</taxon>
        <taxon>Alphaproteobacteria</taxon>
        <taxon>Rhodobacterales</taxon>
        <taxon>Roseobacteraceae</taxon>
        <taxon>Primorskyibacter</taxon>
    </lineage>
</organism>